<sequence>MKIKKKTAMIASFTLGLVMFATTAMAEIASKSGYEQMKDALKYSAESFSSKLSNYTIDVSMNIKDNGKVIISNNVVNKSDVTKKAEENYNTEIRGNDKTEYYYYSDANVMITTGSGKDVYYVSEYEKPIDKEVFNNPFKMEEAGDIEKIADAIVGNLKDYVVVNEKTDGGKELSGSIKDAQIPALVNAVTSYMIKRETVFIPGPGEEQVMPSITKDAYVKEIDGKMVVDKDGLIQNLMGTATIYGKDEQGKEHTLTVELLVKVSNINSTVVSKPDLSGKEVEKSIINKYGNKLEKPEIYLGKYKADIVIEKDGEFKKIGERIINIKHSDDKSIGGTYHEEYAEGYKDYQKKISDIEFDAKYEEDGYYNAEFNVEGSSDKGHINLNIGEAKFYFGMPTGDGQWHSDEFNRVFE</sequence>
<gene>
    <name evidence="2" type="ORF">H9637_02630</name>
</gene>
<dbReference type="RefSeq" id="WP_191738920.1">
    <property type="nucleotide sequence ID" value="NZ_JACSQB010000022.1"/>
</dbReference>
<feature type="signal peptide" evidence="1">
    <location>
        <begin position="1"/>
        <end position="26"/>
    </location>
</feature>
<comment type="caution">
    <text evidence="2">The sequence shown here is derived from an EMBL/GenBank/DDBJ whole genome shotgun (WGS) entry which is preliminary data.</text>
</comment>
<reference evidence="2 3" key="1">
    <citation type="submission" date="2020-08" db="EMBL/GenBank/DDBJ databases">
        <title>A Genomic Blueprint of the Chicken Gut Microbiome.</title>
        <authorList>
            <person name="Gilroy R."/>
            <person name="Ravi A."/>
            <person name="Getino M."/>
            <person name="Pursley I."/>
            <person name="Horton D.L."/>
            <person name="Alikhan N.-F."/>
            <person name="Baker D."/>
            <person name="Gharbi K."/>
            <person name="Hall N."/>
            <person name="Watson M."/>
            <person name="Adriaenssens E.M."/>
            <person name="Foster-Nyarko E."/>
            <person name="Jarju S."/>
            <person name="Secka A."/>
            <person name="Antonio M."/>
            <person name="Oren A."/>
            <person name="Chaudhuri R."/>
            <person name="La Ragione R.M."/>
            <person name="Hildebrand F."/>
            <person name="Pallen M.J."/>
        </authorList>
    </citation>
    <scope>NUCLEOTIDE SEQUENCE [LARGE SCALE GENOMIC DNA]</scope>
    <source>
        <strain evidence="2 3">N37</strain>
    </source>
</reference>
<organism evidence="2 3">
    <name type="scientific">Clostridium faecium</name>
    <dbReference type="NCBI Taxonomy" id="2762223"/>
    <lineage>
        <taxon>Bacteria</taxon>
        <taxon>Bacillati</taxon>
        <taxon>Bacillota</taxon>
        <taxon>Clostridia</taxon>
        <taxon>Eubacteriales</taxon>
        <taxon>Clostridiaceae</taxon>
        <taxon>Clostridium</taxon>
    </lineage>
</organism>
<feature type="chain" id="PRO_5045637681" evidence="1">
    <location>
        <begin position="27"/>
        <end position="412"/>
    </location>
</feature>
<evidence type="ECO:0000313" key="3">
    <source>
        <dbReference type="Proteomes" id="UP000627166"/>
    </source>
</evidence>
<accession>A0ABR8YNX2</accession>
<dbReference type="EMBL" id="JACSQB010000022">
    <property type="protein sequence ID" value="MBD8045945.1"/>
    <property type="molecule type" value="Genomic_DNA"/>
</dbReference>
<dbReference type="Proteomes" id="UP000627166">
    <property type="component" value="Unassembled WGS sequence"/>
</dbReference>
<evidence type="ECO:0000256" key="1">
    <source>
        <dbReference type="SAM" id="SignalP"/>
    </source>
</evidence>
<name>A0ABR8YNX2_9CLOT</name>
<proteinExistence type="predicted"/>
<protein>
    <submittedName>
        <fullName evidence="2">Uncharacterized protein</fullName>
    </submittedName>
</protein>
<evidence type="ECO:0000313" key="2">
    <source>
        <dbReference type="EMBL" id="MBD8045945.1"/>
    </source>
</evidence>
<keyword evidence="3" id="KW-1185">Reference proteome</keyword>
<keyword evidence="1" id="KW-0732">Signal</keyword>